<protein>
    <submittedName>
        <fullName evidence="2">Alpha/Beta hydrolase protein</fullName>
    </submittedName>
</protein>
<evidence type="ECO:0000313" key="3">
    <source>
        <dbReference type="Proteomes" id="UP000267251"/>
    </source>
</evidence>
<dbReference type="InterPro" id="IPR029058">
    <property type="entry name" value="AB_hydrolase_fold"/>
</dbReference>
<evidence type="ECO:0000256" key="1">
    <source>
        <dbReference type="ARBA" id="ARBA00022801"/>
    </source>
</evidence>
<dbReference type="Pfam" id="PF02089">
    <property type="entry name" value="Palm_thioest"/>
    <property type="match status" value="1"/>
</dbReference>
<reference evidence="3" key="1">
    <citation type="journal article" date="2018" name="Nat. Microbiol.">
        <title>Leveraging single-cell genomics to expand the fungal tree of life.</title>
        <authorList>
            <person name="Ahrendt S.R."/>
            <person name="Quandt C.A."/>
            <person name="Ciobanu D."/>
            <person name="Clum A."/>
            <person name="Salamov A."/>
            <person name="Andreopoulos B."/>
            <person name="Cheng J.F."/>
            <person name="Woyke T."/>
            <person name="Pelin A."/>
            <person name="Henrissat B."/>
            <person name="Reynolds N.K."/>
            <person name="Benny G.L."/>
            <person name="Smith M.E."/>
            <person name="James T.Y."/>
            <person name="Grigoriev I.V."/>
        </authorList>
    </citation>
    <scope>NUCLEOTIDE SEQUENCE [LARGE SCALE GENOMIC DNA]</scope>
</reference>
<name>A0A4P9Y3H8_9FUNG</name>
<dbReference type="Proteomes" id="UP000267251">
    <property type="component" value="Unassembled WGS sequence"/>
</dbReference>
<keyword evidence="1 2" id="KW-0378">Hydrolase</keyword>
<accession>A0A4P9Y3H8</accession>
<keyword evidence="3" id="KW-1185">Reference proteome</keyword>
<dbReference type="PANTHER" id="PTHR11247">
    <property type="entry name" value="PALMITOYL-PROTEIN THIOESTERASE/DOLICHYLDIPHOSPHATASE 1"/>
    <property type="match status" value="1"/>
</dbReference>
<feature type="non-terminal residue" evidence="2">
    <location>
        <position position="154"/>
    </location>
</feature>
<gene>
    <name evidence="2" type="ORF">BJ684DRAFT_845</name>
</gene>
<dbReference type="Gene3D" id="3.40.50.1820">
    <property type="entry name" value="alpha/beta hydrolase"/>
    <property type="match status" value="1"/>
</dbReference>
<evidence type="ECO:0000313" key="2">
    <source>
        <dbReference type="EMBL" id="RKP12671.1"/>
    </source>
</evidence>
<dbReference type="SUPFAM" id="SSF53474">
    <property type="entry name" value="alpha/beta-Hydrolases"/>
    <property type="match status" value="1"/>
</dbReference>
<dbReference type="OrthoDB" id="10263094at2759"/>
<feature type="non-terminal residue" evidence="2">
    <location>
        <position position="1"/>
    </location>
</feature>
<dbReference type="AlphaFoldDB" id="A0A4P9Y3H8"/>
<dbReference type="PANTHER" id="PTHR11247:SF8">
    <property type="entry name" value="PALMITOYL-PROTEIN THIOESTERASE 1"/>
    <property type="match status" value="1"/>
</dbReference>
<dbReference type="EMBL" id="KZ988246">
    <property type="protein sequence ID" value="RKP12671.1"/>
    <property type="molecule type" value="Genomic_DNA"/>
</dbReference>
<organism evidence="2 3">
    <name type="scientific">Piptocephalis cylindrospora</name>
    <dbReference type="NCBI Taxonomy" id="1907219"/>
    <lineage>
        <taxon>Eukaryota</taxon>
        <taxon>Fungi</taxon>
        <taxon>Fungi incertae sedis</taxon>
        <taxon>Zoopagomycota</taxon>
        <taxon>Zoopagomycotina</taxon>
        <taxon>Zoopagomycetes</taxon>
        <taxon>Zoopagales</taxon>
        <taxon>Piptocephalidaceae</taxon>
        <taxon>Piptocephalis</taxon>
    </lineage>
</organism>
<dbReference type="GO" id="GO:0016790">
    <property type="term" value="F:thiolester hydrolase activity"/>
    <property type="evidence" value="ECO:0007669"/>
    <property type="project" value="TreeGrafter"/>
</dbReference>
<sequence length="154" mass="18193">GVADIPNCIERGDFWCLAMRRVVRTGVYSDWAQHNIIQAQYYKDPHRIEPYLEHNSFLADLNNEHEEKNATYAKNIATLDAFVMVKFEKDQLVIPKETSWFGYLEGDRLVELRDTQMYKEDWLGLRALDERNALVFKLCPTEHMQISKEYFLSL</sequence>
<proteinExistence type="predicted"/>